<evidence type="ECO:0000256" key="1">
    <source>
        <dbReference type="SAM" id="MobiDB-lite"/>
    </source>
</evidence>
<evidence type="ECO:0000313" key="2">
    <source>
        <dbReference type="EMBL" id="KAJ6256019.1"/>
    </source>
</evidence>
<protein>
    <submittedName>
        <fullName evidence="2">Uncharacterized protein</fullName>
    </submittedName>
</protein>
<accession>A0AAD6IPL4</accession>
<comment type="caution">
    <text evidence="2">The sequence shown here is derived from an EMBL/GenBank/DDBJ whole genome shotgun (WGS) entry which is preliminary data.</text>
</comment>
<feature type="region of interest" description="Disordered" evidence="1">
    <location>
        <begin position="1"/>
        <end position="67"/>
    </location>
</feature>
<organism evidence="2 3">
    <name type="scientific">Drechslerella dactyloides</name>
    <name type="common">Nematode-trapping fungus</name>
    <name type="synonym">Arthrobotrys dactyloides</name>
    <dbReference type="NCBI Taxonomy" id="74499"/>
    <lineage>
        <taxon>Eukaryota</taxon>
        <taxon>Fungi</taxon>
        <taxon>Dikarya</taxon>
        <taxon>Ascomycota</taxon>
        <taxon>Pezizomycotina</taxon>
        <taxon>Orbiliomycetes</taxon>
        <taxon>Orbiliales</taxon>
        <taxon>Orbiliaceae</taxon>
        <taxon>Drechslerella</taxon>
    </lineage>
</organism>
<reference evidence="2" key="1">
    <citation type="submission" date="2023-01" db="EMBL/GenBank/DDBJ databases">
        <title>The chitinases involved in constricting ring structure development in the nematode-trapping fungus Drechslerella dactyloides.</title>
        <authorList>
            <person name="Wang R."/>
            <person name="Zhang L."/>
            <person name="Tang P."/>
            <person name="Li S."/>
            <person name="Liang L."/>
        </authorList>
    </citation>
    <scope>NUCLEOTIDE SEQUENCE</scope>
    <source>
        <strain evidence="2">YMF1.00031</strain>
    </source>
</reference>
<name>A0AAD6IPL4_DREDA</name>
<dbReference type="Proteomes" id="UP001221413">
    <property type="component" value="Unassembled WGS sequence"/>
</dbReference>
<sequence>MEKGEEKESGGGGGGVSRQACEGEGGWGPLGDPAKAVRSPEISPDDVDGTAVESTIPVTPPGRASSAGRRACVRALLAGLAGLRLAG</sequence>
<keyword evidence="3" id="KW-1185">Reference proteome</keyword>
<dbReference type="AlphaFoldDB" id="A0AAD6IPL4"/>
<evidence type="ECO:0000313" key="3">
    <source>
        <dbReference type="Proteomes" id="UP001221413"/>
    </source>
</evidence>
<dbReference type="EMBL" id="JAQGDS010000015">
    <property type="protein sequence ID" value="KAJ6256019.1"/>
    <property type="molecule type" value="Genomic_DNA"/>
</dbReference>
<gene>
    <name evidence="2" type="ORF">Dda_9110</name>
</gene>
<proteinExistence type="predicted"/>